<keyword evidence="2" id="KW-1185">Reference proteome</keyword>
<name>A0ABR0M8X1_9PEZI</name>
<comment type="caution">
    <text evidence="1">The sequence shown here is derived from an EMBL/GenBank/DDBJ whole genome shotgun (WGS) entry which is preliminary data.</text>
</comment>
<dbReference type="InterPro" id="IPR021109">
    <property type="entry name" value="Peptidase_aspartic_dom_sf"/>
</dbReference>
<dbReference type="Gene3D" id="2.40.70.10">
    <property type="entry name" value="Acid Proteases"/>
    <property type="match status" value="1"/>
</dbReference>
<sequence length="214" mass="23922">MPATTVDSLELGGFGQADLGRDVTHGHVEILQDGPPVEDMIKRKRARLSTGEDHEERDPYVMHIQMQRLYRTIVSLVATMDTAANAILISRELIKQLSRENETYKGSKEVWGGEMDGTKLVTGDLIEVEFMAGWAGRKFVEVFDVLDHTTDDVVLGIHALMRTHALTADPAYTNPQDKRFELITRPAPTEHEFMKAVFRPSAMAPPRGGGRPLR</sequence>
<evidence type="ECO:0000313" key="1">
    <source>
        <dbReference type="EMBL" id="KAK5296645.1"/>
    </source>
</evidence>
<proteinExistence type="predicted"/>
<dbReference type="Proteomes" id="UP001357485">
    <property type="component" value="Unassembled WGS sequence"/>
</dbReference>
<organism evidence="1 2">
    <name type="scientific">Cryomyces antarcticus</name>
    <dbReference type="NCBI Taxonomy" id="329879"/>
    <lineage>
        <taxon>Eukaryota</taxon>
        <taxon>Fungi</taxon>
        <taxon>Dikarya</taxon>
        <taxon>Ascomycota</taxon>
        <taxon>Pezizomycotina</taxon>
        <taxon>Dothideomycetes</taxon>
        <taxon>Dothideomycetes incertae sedis</taxon>
        <taxon>Cryomyces</taxon>
    </lineage>
</organism>
<accession>A0ABR0M8X1</accession>
<protein>
    <submittedName>
        <fullName evidence="1">Uncharacterized protein</fullName>
    </submittedName>
</protein>
<reference evidence="1 2" key="1">
    <citation type="submission" date="2023-08" db="EMBL/GenBank/DDBJ databases">
        <title>Black Yeasts Isolated from many extreme environments.</title>
        <authorList>
            <person name="Coleine C."/>
            <person name="Stajich J.E."/>
            <person name="Selbmann L."/>
        </authorList>
    </citation>
    <scope>NUCLEOTIDE SEQUENCE [LARGE SCALE GENOMIC DNA]</scope>
    <source>
        <strain evidence="1 2">CCFEE 536</strain>
    </source>
</reference>
<gene>
    <name evidence="1" type="ORF">LTR16_000430</name>
</gene>
<dbReference type="EMBL" id="JAVRRA010000010">
    <property type="protein sequence ID" value="KAK5296645.1"/>
    <property type="molecule type" value="Genomic_DNA"/>
</dbReference>
<evidence type="ECO:0000313" key="2">
    <source>
        <dbReference type="Proteomes" id="UP001357485"/>
    </source>
</evidence>